<dbReference type="InterPro" id="IPR008145">
    <property type="entry name" value="GK/Ca_channel_bsu"/>
</dbReference>
<comment type="similarity">
    <text evidence="6">Belongs to the ribose 1,5-bisphosphokinase family.</text>
</comment>
<dbReference type="SUPFAM" id="SSF52540">
    <property type="entry name" value="P-loop containing nucleoside triphosphate hydrolases"/>
    <property type="match status" value="1"/>
</dbReference>
<dbReference type="InterPro" id="IPR012699">
    <property type="entry name" value="PhnN"/>
</dbReference>
<evidence type="ECO:0000256" key="2">
    <source>
        <dbReference type="ARBA" id="ARBA00005069"/>
    </source>
</evidence>
<dbReference type="GO" id="GO:0005829">
    <property type="term" value="C:cytosol"/>
    <property type="evidence" value="ECO:0007669"/>
    <property type="project" value="TreeGrafter"/>
</dbReference>
<evidence type="ECO:0000256" key="4">
    <source>
        <dbReference type="ARBA" id="ARBA00022741"/>
    </source>
</evidence>
<name>A0A418SMZ1_9RHOB</name>
<dbReference type="PANTHER" id="PTHR23117">
    <property type="entry name" value="GUANYLATE KINASE-RELATED"/>
    <property type="match status" value="1"/>
</dbReference>
<dbReference type="PANTHER" id="PTHR23117:SF8">
    <property type="entry name" value="RIBOSE 1,5-BISPHOSPHATE PHOSPHOKINASE PHNN"/>
    <property type="match status" value="1"/>
</dbReference>
<dbReference type="EMBL" id="QZCG01000017">
    <property type="protein sequence ID" value="RJE82314.1"/>
    <property type="molecule type" value="Genomic_DNA"/>
</dbReference>
<evidence type="ECO:0000256" key="5">
    <source>
        <dbReference type="ARBA" id="ARBA00022840"/>
    </source>
</evidence>
<comment type="caution">
    <text evidence="8">The sequence shown here is derived from an EMBL/GenBank/DDBJ whole genome shotgun (WGS) entry which is preliminary data.</text>
</comment>
<evidence type="ECO:0000313" key="9">
    <source>
        <dbReference type="Proteomes" id="UP000284202"/>
    </source>
</evidence>
<dbReference type="AlphaFoldDB" id="A0A418SMZ1"/>
<dbReference type="Gene3D" id="3.40.50.300">
    <property type="entry name" value="P-loop containing nucleotide triphosphate hydrolases"/>
    <property type="match status" value="1"/>
</dbReference>
<dbReference type="NCBIfam" id="TIGR02322">
    <property type="entry name" value="phosphon_PhnN"/>
    <property type="match status" value="1"/>
</dbReference>
<dbReference type="UniPathway" id="UPA00087">
    <property type="reaction ID" value="UER00175"/>
</dbReference>
<dbReference type="GO" id="GO:0019634">
    <property type="term" value="P:organic phosphonate metabolic process"/>
    <property type="evidence" value="ECO:0007669"/>
    <property type="project" value="UniProtKB-UniRule"/>
</dbReference>
<reference evidence="9" key="1">
    <citation type="submission" date="2018-09" db="EMBL/GenBank/DDBJ databases">
        <title>Acidovorax cavernicola nov. sp. isolated from Gruta de las Maravillas (Aracena, Spain).</title>
        <authorList>
            <person name="Jurado V."/>
            <person name="Gutierrez-Patricio S."/>
            <person name="Gonzalez-Pimentel J.L."/>
            <person name="Miller A.Z."/>
            <person name="Laiz L."/>
            <person name="Saiz-Jimenez C."/>
        </authorList>
    </citation>
    <scope>NUCLEOTIDE SEQUENCE [LARGE SCALE GENOMIC DNA]</scope>
    <source>
        <strain evidence="9">1011MAR3C25</strain>
    </source>
</reference>
<dbReference type="GO" id="GO:0033863">
    <property type="term" value="F:ribose 1,5-bisphosphate phosphokinase activity"/>
    <property type="evidence" value="ECO:0007669"/>
    <property type="project" value="UniProtKB-UniRule"/>
</dbReference>
<dbReference type="HAMAP" id="MF_00836">
    <property type="entry name" value="PhnN"/>
    <property type="match status" value="1"/>
</dbReference>
<evidence type="ECO:0000256" key="1">
    <source>
        <dbReference type="ARBA" id="ARBA00000373"/>
    </source>
</evidence>
<dbReference type="GO" id="GO:0005524">
    <property type="term" value="F:ATP binding"/>
    <property type="evidence" value="ECO:0007669"/>
    <property type="project" value="UniProtKB-KW"/>
</dbReference>
<dbReference type="InterPro" id="IPR008144">
    <property type="entry name" value="Guanylate_kin-like_dom"/>
</dbReference>
<comment type="pathway">
    <text evidence="2 6">Metabolic intermediate biosynthesis; 5-phospho-alpha-D-ribose 1-diphosphate biosynthesis; 5-phospho-alpha-D-ribose 1-diphosphate from D-ribose 5-phosphate (route II): step 3/3.</text>
</comment>
<sequence length="180" mass="19368">MAGRLIGVVGPSGVGKDSVMRALVRAQPELALVRRVITRAPESGGEDYEPVSEAEFHRRADAGEFCLQWQAHGLFYGIPADISQRIAAGAEMLVNLSRGVLNAAQAQFPDILVLNITARPETLAARLRGRGREDEAQIALRLSRDAGAFPPGLKLAQIDNDGSFNDAVRQALLALYPVRA</sequence>
<comment type="catalytic activity">
    <reaction evidence="1 6">
        <text>alpha-D-ribose 1,5-bisphosphate + ATP = 5-phospho-alpha-D-ribose 1-diphosphate + ADP</text>
        <dbReference type="Rhea" id="RHEA:20109"/>
        <dbReference type="ChEBI" id="CHEBI:30616"/>
        <dbReference type="ChEBI" id="CHEBI:58017"/>
        <dbReference type="ChEBI" id="CHEBI:68688"/>
        <dbReference type="ChEBI" id="CHEBI:456216"/>
        <dbReference type="EC" id="2.7.4.23"/>
    </reaction>
</comment>
<organism evidence="8 9">
    <name type="scientific">Paracoccus onubensis</name>
    <dbReference type="NCBI Taxonomy" id="1675788"/>
    <lineage>
        <taxon>Bacteria</taxon>
        <taxon>Pseudomonadati</taxon>
        <taxon>Pseudomonadota</taxon>
        <taxon>Alphaproteobacteria</taxon>
        <taxon>Rhodobacterales</taxon>
        <taxon>Paracoccaceae</taxon>
        <taxon>Paracoccus</taxon>
    </lineage>
</organism>
<dbReference type="PROSITE" id="PS50052">
    <property type="entry name" value="GUANYLATE_KINASE_2"/>
    <property type="match status" value="1"/>
</dbReference>
<protein>
    <recommendedName>
        <fullName evidence="6">Ribose 1,5-bisphosphate phosphokinase PhnN</fullName>
        <ecNumber evidence="6">2.7.4.23</ecNumber>
    </recommendedName>
    <alternativeName>
        <fullName evidence="6">Ribose 1,5-bisphosphokinase</fullName>
    </alternativeName>
</protein>
<evidence type="ECO:0000313" key="8">
    <source>
        <dbReference type="EMBL" id="RJE82314.1"/>
    </source>
</evidence>
<accession>A0A418SMZ1</accession>
<evidence type="ECO:0000256" key="6">
    <source>
        <dbReference type="HAMAP-Rule" id="MF_00836"/>
    </source>
</evidence>
<proteinExistence type="inferred from homology"/>
<dbReference type="Proteomes" id="UP000284202">
    <property type="component" value="Unassembled WGS sequence"/>
</dbReference>
<evidence type="ECO:0000259" key="7">
    <source>
        <dbReference type="PROSITE" id="PS50052"/>
    </source>
</evidence>
<keyword evidence="4 6" id="KW-0547">Nucleotide-binding</keyword>
<dbReference type="RefSeq" id="WP_119751757.1">
    <property type="nucleotide sequence ID" value="NZ_QZCG01000017.1"/>
</dbReference>
<dbReference type="Pfam" id="PF00625">
    <property type="entry name" value="Guanylate_kin"/>
    <property type="match status" value="1"/>
</dbReference>
<gene>
    <name evidence="6 8" type="primary">phnN</name>
    <name evidence="8" type="ORF">D3P04_20640</name>
</gene>
<dbReference type="EC" id="2.7.4.23" evidence="6"/>
<dbReference type="SMART" id="SM00072">
    <property type="entry name" value="GuKc"/>
    <property type="match status" value="1"/>
</dbReference>
<dbReference type="GO" id="GO:0006015">
    <property type="term" value="P:5-phosphoribose 1-diphosphate biosynthetic process"/>
    <property type="evidence" value="ECO:0007669"/>
    <property type="project" value="UniProtKB-UniRule"/>
</dbReference>
<dbReference type="InterPro" id="IPR027417">
    <property type="entry name" value="P-loop_NTPase"/>
</dbReference>
<evidence type="ECO:0000256" key="3">
    <source>
        <dbReference type="ARBA" id="ARBA00022679"/>
    </source>
</evidence>
<keyword evidence="3 6" id="KW-0808">Transferase</keyword>
<keyword evidence="9" id="KW-1185">Reference proteome</keyword>
<feature type="binding site" evidence="6">
    <location>
        <begin position="10"/>
        <end position="17"/>
    </location>
    <ligand>
        <name>ATP</name>
        <dbReference type="ChEBI" id="CHEBI:30616"/>
    </ligand>
</feature>
<keyword evidence="5 6" id="KW-0067">ATP-binding</keyword>
<dbReference type="OrthoDB" id="341217at2"/>
<keyword evidence="8" id="KW-0418">Kinase</keyword>
<feature type="domain" description="Guanylate kinase-like" evidence="7">
    <location>
        <begin position="3"/>
        <end position="176"/>
    </location>
</feature>
<comment type="function">
    <text evidence="6">Catalyzes the phosphorylation of ribose 1,5-bisphosphate to 5-phospho-D-ribosyl alpha-1-diphosphate (PRPP).</text>
</comment>